<comment type="caution">
    <text evidence="2">The sequence shown here is derived from an EMBL/GenBank/DDBJ whole genome shotgun (WGS) entry which is preliminary data.</text>
</comment>
<dbReference type="Gene3D" id="3.40.50.1820">
    <property type="entry name" value="alpha/beta hydrolase"/>
    <property type="match status" value="1"/>
</dbReference>
<evidence type="ECO:0000313" key="2">
    <source>
        <dbReference type="EMBL" id="KAG2389646.1"/>
    </source>
</evidence>
<organism evidence="2 3">
    <name type="scientific">Phaseolus angularis</name>
    <name type="common">Azuki bean</name>
    <name type="synonym">Vigna angularis</name>
    <dbReference type="NCBI Taxonomy" id="3914"/>
    <lineage>
        <taxon>Eukaryota</taxon>
        <taxon>Viridiplantae</taxon>
        <taxon>Streptophyta</taxon>
        <taxon>Embryophyta</taxon>
        <taxon>Tracheophyta</taxon>
        <taxon>Spermatophyta</taxon>
        <taxon>Magnoliopsida</taxon>
        <taxon>eudicotyledons</taxon>
        <taxon>Gunneridae</taxon>
        <taxon>Pentapetalae</taxon>
        <taxon>rosids</taxon>
        <taxon>fabids</taxon>
        <taxon>Fabales</taxon>
        <taxon>Fabaceae</taxon>
        <taxon>Papilionoideae</taxon>
        <taxon>50 kb inversion clade</taxon>
        <taxon>NPAAA clade</taxon>
        <taxon>indigoferoid/millettioid clade</taxon>
        <taxon>Phaseoleae</taxon>
        <taxon>Vigna</taxon>
    </lineage>
</organism>
<reference evidence="2 3" key="1">
    <citation type="submission" date="2020-05" db="EMBL/GenBank/DDBJ databases">
        <title>Vigna angularis (adzuki bean) Var. LongXiaoDou No. 4 denovo assembly.</title>
        <authorList>
            <person name="Xiang H."/>
        </authorList>
    </citation>
    <scope>NUCLEOTIDE SEQUENCE [LARGE SCALE GENOMIC DNA]</scope>
    <source>
        <tissue evidence="2">Leaf</tissue>
    </source>
</reference>
<evidence type="ECO:0000259" key="1">
    <source>
        <dbReference type="Pfam" id="PF00561"/>
    </source>
</evidence>
<dbReference type="InterPro" id="IPR000073">
    <property type="entry name" value="AB_hydrolase_1"/>
</dbReference>
<sequence>MTHCLFSFTETRNRCYRSAFTGSGLRSTITDLKDGTVMHYWAPKAPTEAKPNLLLIHGLGANALWQWGDFVRGLASLFNVYVPDLVFFGGSYTTRPERSERFQAECVMRVMEAQGVRRVSVAGLSYGGFVAYCMAAMERETVVVEKVVVCGSGVCMEERDVKEGLFPVTDLDEAASILVPQTPNKLKELVRYSFFKPTLFSWFPSCFLHDFIENSLDLDCRHLGDNAQLVVIKKAGHAFCAEKANEFFSIFKSYLLDFQRCRSNPKSNRCSTSRASRVVLNASPSSAASKTCRRTQKLQTPLMHEASTAIQEDHLRLLQCLATESSVIEKTSTMPTFFTCKFQNQQNPNSSKP</sequence>
<dbReference type="SUPFAM" id="SSF53474">
    <property type="entry name" value="alpha/beta-Hydrolases"/>
    <property type="match status" value="1"/>
</dbReference>
<accession>A0A8T0JXT2</accession>
<protein>
    <recommendedName>
        <fullName evidence="1">AB hydrolase-1 domain-containing protein</fullName>
    </recommendedName>
</protein>
<name>A0A8T0JXT2_PHAAN</name>
<dbReference type="Pfam" id="PF00561">
    <property type="entry name" value="Abhydrolase_1"/>
    <property type="match status" value="1"/>
</dbReference>
<gene>
    <name evidence="2" type="ORF">HKW66_Vig0177190</name>
</gene>
<dbReference type="PANTHER" id="PTHR43139">
    <property type="entry name" value="SI:DKEY-122A22.2"/>
    <property type="match status" value="1"/>
</dbReference>
<dbReference type="Proteomes" id="UP000743370">
    <property type="component" value="Unassembled WGS sequence"/>
</dbReference>
<dbReference type="InterPro" id="IPR052370">
    <property type="entry name" value="Meta-cleavage_hydrolase"/>
</dbReference>
<dbReference type="PANTHER" id="PTHR43139:SF59">
    <property type="entry name" value="ALPHA_BETA-HYDROLASES SUPERFAMILY PROTEIN"/>
    <property type="match status" value="1"/>
</dbReference>
<dbReference type="AlphaFoldDB" id="A0A8T0JXT2"/>
<evidence type="ECO:0000313" key="3">
    <source>
        <dbReference type="Proteomes" id="UP000743370"/>
    </source>
</evidence>
<proteinExistence type="predicted"/>
<feature type="domain" description="AB hydrolase-1" evidence="1">
    <location>
        <begin position="51"/>
        <end position="183"/>
    </location>
</feature>
<dbReference type="EMBL" id="JABFOF010000007">
    <property type="protein sequence ID" value="KAG2389646.1"/>
    <property type="molecule type" value="Genomic_DNA"/>
</dbReference>
<dbReference type="InterPro" id="IPR029058">
    <property type="entry name" value="AB_hydrolase_fold"/>
</dbReference>